<dbReference type="SUPFAM" id="SSF47413">
    <property type="entry name" value="lambda repressor-like DNA-binding domains"/>
    <property type="match status" value="1"/>
</dbReference>
<sequence>MSNMKCWLRENHLSTVKLAAEMNQSPASIIQKTNGKTHWQYEDLEFLFNEYGLSSDFVLDLVPYDEYMKLAFV</sequence>
<reference evidence="1 2" key="1">
    <citation type="submission" date="2018-03" db="EMBL/GenBank/DDBJ databases">
        <authorList>
            <person name="Keele B.F."/>
        </authorList>
    </citation>
    <scope>NUCLEOTIDE SEQUENCE [LARGE SCALE GENOMIC DNA]</scope>
    <source>
        <strain evidence="1 2">1-11</strain>
    </source>
</reference>
<gene>
    <name evidence="1" type="ORF">C8077_04905</name>
</gene>
<dbReference type="RefSeq" id="WP_107646204.1">
    <property type="nucleotide sequence ID" value="NZ_CAXVIL010000005.1"/>
</dbReference>
<protein>
    <submittedName>
        <fullName evidence="1">XRE family transcriptional regulator</fullName>
    </submittedName>
</protein>
<dbReference type="EMBL" id="CP028341">
    <property type="protein sequence ID" value="AVT45313.1"/>
    <property type="molecule type" value="Genomic_DNA"/>
</dbReference>
<dbReference type="Proteomes" id="UP000241454">
    <property type="component" value="Chromosome"/>
</dbReference>
<name>A0A2R4G3C3_BIFAD</name>
<organism evidence="1 2">
    <name type="scientific">Bifidobacterium adolescentis</name>
    <dbReference type="NCBI Taxonomy" id="1680"/>
    <lineage>
        <taxon>Bacteria</taxon>
        <taxon>Bacillati</taxon>
        <taxon>Actinomycetota</taxon>
        <taxon>Actinomycetes</taxon>
        <taxon>Bifidobacteriales</taxon>
        <taxon>Bifidobacteriaceae</taxon>
        <taxon>Bifidobacterium</taxon>
    </lineage>
</organism>
<proteinExistence type="predicted"/>
<accession>A0A2R4G3C3</accession>
<dbReference type="GO" id="GO:0003677">
    <property type="term" value="F:DNA binding"/>
    <property type="evidence" value="ECO:0007669"/>
    <property type="project" value="InterPro"/>
</dbReference>
<evidence type="ECO:0000313" key="1">
    <source>
        <dbReference type="EMBL" id="AVT45313.1"/>
    </source>
</evidence>
<evidence type="ECO:0000313" key="2">
    <source>
        <dbReference type="Proteomes" id="UP000241454"/>
    </source>
</evidence>
<dbReference type="InterPro" id="IPR010982">
    <property type="entry name" value="Lambda_DNA-bd_dom_sf"/>
</dbReference>
<dbReference type="AlphaFoldDB" id="A0A2R4G3C3"/>